<sequence length="169" mass="17237">MSGLAPDDGTGGVPPVHTDRMQNTQHTTHTADGLDAALTGRRVTAVVGGDRLDLVLDGPVTVRVAQDFRFTGATGVAVFFPALTVRPTRPLLGLVGRTVGSARVTPAGGLELVLTGEGGGTLSVPPHALLAPWRVVTPDGTLCAGLPGGEVAWSEEAGALRPPGPPRSW</sequence>
<evidence type="ECO:0000313" key="3">
    <source>
        <dbReference type="Proteomes" id="UP001499863"/>
    </source>
</evidence>
<evidence type="ECO:0000313" key="2">
    <source>
        <dbReference type="EMBL" id="GAA1390504.1"/>
    </source>
</evidence>
<dbReference type="InterPro" id="IPR046179">
    <property type="entry name" value="DUF6188"/>
</dbReference>
<proteinExistence type="predicted"/>
<evidence type="ECO:0008006" key="4">
    <source>
        <dbReference type="Google" id="ProtNLM"/>
    </source>
</evidence>
<gene>
    <name evidence="2" type="ORF">GCM10009639_19410</name>
</gene>
<comment type="caution">
    <text evidence="2">The sequence shown here is derived from an EMBL/GenBank/DDBJ whole genome shotgun (WGS) entry which is preliminary data.</text>
</comment>
<keyword evidence="3" id="KW-1185">Reference proteome</keyword>
<organism evidence="2 3">
    <name type="scientific">Kitasatospora putterlickiae</name>
    <dbReference type="NCBI Taxonomy" id="221725"/>
    <lineage>
        <taxon>Bacteria</taxon>
        <taxon>Bacillati</taxon>
        <taxon>Actinomycetota</taxon>
        <taxon>Actinomycetes</taxon>
        <taxon>Kitasatosporales</taxon>
        <taxon>Streptomycetaceae</taxon>
        <taxon>Kitasatospora</taxon>
    </lineage>
</organism>
<dbReference type="Pfam" id="PF19686">
    <property type="entry name" value="DUF6188"/>
    <property type="match status" value="1"/>
</dbReference>
<feature type="region of interest" description="Disordered" evidence="1">
    <location>
        <begin position="1"/>
        <end position="34"/>
    </location>
</feature>
<dbReference type="Proteomes" id="UP001499863">
    <property type="component" value="Unassembled WGS sequence"/>
</dbReference>
<reference evidence="2 3" key="1">
    <citation type="journal article" date="2019" name="Int. J. Syst. Evol. Microbiol.">
        <title>The Global Catalogue of Microorganisms (GCM) 10K type strain sequencing project: providing services to taxonomists for standard genome sequencing and annotation.</title>
        <authorList>
            <consortium name="The Broad Institute Genomics Platform"/>
            <consortium name="The Broad Institute Genome Sequencing Center for Infectious Disease"/>
            <person name="Wu L."/>
            <person name="Ma J."/>
        </authorList>
    </citation>
    <scope>NUCLEOTIDE SEQUENCE [LARGE SCALE GENOMIC DNA]</scope>
    <source>
        <strain evidence="2 3">JCM 12393</strain>
    </source>
</reference>
<protein>
    <recommendedName>
        <fullName evidence="4">Htaa domain-containing protein</fullName>
    </recommendedName>
</protein>
<name>A0ABN1XUG4_9ACTN</name>
<dbReference type="EMBL" id="BAAAKJ010000097">
    <property type="protein sequence ID" value="GAA1390504.1"/>
    <property type="molecule type" value="Genomic_DNA"/>
</dbReference>
<feature type="compositionally biased region" description="Polar residues" evidence="1">
    <location>
        <begin position="21"/>
        <end position="30"/>
    </location>
</feature>
<evidence type="ECO:0000256" key="1">
    <source>
        <dbReference type="SAM" id="MobiDB-lite"/>
    </source>
</evidence>
<accession>A0ABN1XUG4</accession>